<evidence type="ECO:0000256" key="9">
    <source>
        <dbReference type="RuleBase" id="RU003357"/>
    </source>
</evidence>
<dbReference type="Gene3D" id="2.40.170.20">
    <property type="entry name" value="TonB-dependent receptor, beta-barrel domain"/>
    <property type="match status" value="1"/>
</dbReference>
<dbReference type="Proteomes" id="UP000191112">
    <property type="component" value="Unassembled WGS sequence"/>
</dbReference>
<evidence type="ECO:0000256" key="5">
    <source>
        <dbReference type="ARBA" id="ARBA00023077"/>
    </source>
</evidence>
<dbReference type="SUPFAM" id="SSF56935">
    <property type="entry name" value="Porins"/>
    <property type="match status" value="1"/>
</dbReference>
<name>A0A1T5D1Y3_9FLAO</name>
<keyword evidence="2 8" id="KW-0813">Transport</keyword>
<feature type="chain" id="PRO_5012640050" evidence="10">
    <location>
        <begin position="19"/>
        <end position="1000"/>
    </location>
</feature>
<dbReference type="Gene3D" id="2.170.130.10">
    <property type="entry name" value="TonB-dependent receptor, plug domain"/>
    <property type="match status" value="1"/>
</dbReference>
<dbReference type="InterPro" id="IPR023996">
    <property type="entry name" value="TonB-dep_OMP_SusC/RagA"/>
</dbReference>
<feature type="domain" description="TonB-dependent receptor-like beta-barrel" evidence="11">
    <location>
        <begin position="441"/>
        <end position="791"/>
    </location>
</feature>
<evidence type="ECO:0000259" key="12">
    <source>
        <dbReference type="Pfam" id="PF07715"/>
    </source>
</evidence>
<evidence type="ECO:0000313" key="13">
    <source>
        <dbReference type="EMBL" id="SKB65702.1"/>
    </source>
</evidence>
<keyword evidence="3 8" id="KW-1134">Transmembrane beta strand</keyword>
<dbReference type="InterPro" id="IPR039426">
    <property type="entry name" value="TonB-dep_rcpt-like"/>
</dbReference>
<organism evidence="13 14">
    <name type="scientific">Soonwooa buanensis</name>
    <dbReference type="NCBI Taxonomy" id="619805"/>
    <lineage>
        <taxon>Bacteria</taxon>
        <taxon>Pseudomonadati</taxon>
        <taxon>Bacteroidota</taxon>
        <taxon>Flavobacteriia</taxon>
        <taxon>Flavobacteriales</taxon>
        <taxon>Weeksellaceae</taxon>
        <taxon>Chryseobacterium group</taxon>
        <taxon>Soonwooa</taxon>
    </lineage>
</organism>
<evidence type="ECO:0000256" key="8">
    <source>
        <dbReference type="PROSITE-ProRule" id="PRU01360"/>
    </source>
</evidence>
<dbReference type="InterPro" id="IPR023997">
    <property type="entry name" value="TonB-dep_OMP_SusC/RagA_CS"/>
</dbReference>
<sequence length="1000" mass="108561">MRKAVVPILFVFSLVANAQEKVSDTTKTKDIEAVVVTALGVKRQAKSLTYSAQQIGGDELTAVKTPNLLNAINGKVSNVQINKTNGVGSSVRVIMRGNKSTANASPLYVIDGIPMFNGTGSAADISQFSTMPDGGDVMSSINPDDIESINFLKGASASALYGSAGGNGVVLITTKKGRAGQSSITYNTSITMDRAYSLPKLQHSYLSYDPAATGSTAGESHESWGAKGTSKDYLKDFLQTGATWVNSLSFQSGNEKSSNYFSIGNTTNKGVVPLTNFDQYNVSFRNSSKFLDDKLTLDASFLGSLQNSINRQTPGASFSPLVSLYWLPRGVDFDQYGPNNYTYPDASRLLTGQNWWEIGDDGKFKGNPATQNPYWILNRNKVTTNNRNVYTSVSLSYQINPWLSARARGNYNWNTSKSQRNIYAYSDPTLLITANKDAEGNVMPGTNNGRLLKDTFENSSTYGDVLLIGNPKITEDISLDFTIGGSINTLRKTKTRLDNSHLVNPNLFLESNLSWPVDDNGKPLPPADGNHNSYSSTKQQTQSFFASTSVGFKNLLYVDVTFRNDWDSTLSGTGSYSYDYESIGVNTILSSVFKLPEAINFWKLRGSYATVGLGLQPNNTYSMTSSPFNYGLDNGFIIATTAGNVPKETWNGILSPKPELNKTLEVGTELRMLKNRLSFDFTYYNSNTTNQLLPIELTGNFGGIVSGFYTINAGKIRNTGFESSLSYKVFKSEKFGWTTTLNASANTNKIIELFPSELGVPSDWKMSLAGGGSYTKLVLGGSFGDIYGTQFQRDDQGRILVDENGKPTRTKDVHYLGNPNPKFMIGFANEFNIGKLGISFLVDGKFGGHVLSLTERANDLYGVSQASADARDAGGVRIPNAVYAPGTANPSSAYTGLTDAKTYYQAVGGVLPNTGIDEAYIYKATNIRLRQASVSYTFDVNSKYMKNATVSLVGSNLFFLYKKAPFDPEQVSGNTPGGVGVDSFGNPITRSLGLSLKANF</sequence>
<accession>A0A1T5D1Y3</accession>
<evidence type="ECO:0000256" key="6">
    <source>
        <dbReference type="ARBA" id="ARBA00023136"/>
    </source>
</evidence>
<dbReference type="NCBIfam" id="TIGR04057">
    <property type="entry name" value="SusC_RagA_signa"/>
    <property type="match status" value="1"/>
</dbReference>
<keyword evidence="10" id="KW-0732">Signal</keyword>
<evidence type="ECO:0000256" key="7">
    <source>
        <dbReference type="ARBA" id="ARBA00023237"/>
    </source>
</evidence>
<protein>
    <submittedName>
        <fullName evidence="13">TonB-linked outer membrane protein, SusC/RagA family</fullName>
    </submittedName>
</protein>
<dbReference type="InterPro" id="IPR012910">
    <property type="entry name" value="Plug_dom"/>
</dbReference>
<dbReference type="STRING" id="619805.SAMN05660477_00534"/>
<evidence type="ECO:0000256" key="10">
    <source>
        <dbReference type="SAM" id="SignalP"/>
    </source>
</evidence>
<dbReference type="InterPro" id="IPR037066">
    <property type="entry name" value="Plug_dom_sf"/>
</dbReference>
<gene>
    <name evidence="13" type="ORF">SAMN05660477_00534</name>
</gene>
<dbReference type="InterPro" id="IPR036942">
    <property type="entry name" value="Beta-barrel_TonB_sf"/>
</dbReference>
<keyword evidence="14" id="KW-1185">Reference proteome</keyword>
<keyword evidence="4 8" id="KW-0812">Transmembrane</keyword>
<evidence type="ECO:0000256" key="4">
    <source>
        <dbReference type="ARBA" id="ARBA00022692"/>
    </source>
</evidence>
<evidence type="ECO:0000256" key="1">
    <source>
        <dbReference type="ARBA" id="ARBA00004571"/>
    </source>
</evidence>
<keyword evidence="6 8" id="KW-0472">Membrane</keyword>
<proteinExistence type="inferred from homology"/>
<dbReference type="PROSITE" id="PS52016">
    <property type="entry name" value="TONB_DEPENDENT_REC_3"/>
    <property type="match status" value="1"/>
</dbReference>
<reference evidence="13 14" key="1">
    <citation type="submission" date="2017-02" db="EMBL/GenBank/DDBJ databases">
        <authorList>
            <person name="Peterson S.W."/>
        </authorList>
    </citation>
    <scope>NUCLEOTIDE SEQUENCE [LARGE SCALE GENOMIC DNA]</scope>
    <source>
        <strain evidence="13 14">DSM 22323</strain>
    </source>
</reference>
<evidence type="ECO:0000256" key="2">
    <source>
        <dbReference type="ARBA" id="ARBA00022448"/>
    </source>
</evidence>
<dbReference type="NCBIfam" id="TIGR04056">
    <property type="entry name" value="OMP_RagA_SusC"/>
    <property type="match status" value="1"/>
</dbReference>
<dbReference type="Pfam" id="PF07715">
    <property type="entry name" value="Plug"/>
    <property type="match status" value="1"/>
</dbReference>
<dbReference type="GO" id="GO:0009279">
    <property type="term" value="C:cell outer membrane"/>
    <property type="evidence" value="ECO:0007669"/>
    <property type="project" value="UniProtKB-SubCell"/>
</dbReference>
<evidence type="ECO:0000259" key="11">
    <source>
        <dbReference type="Pfam" id="PF00593"/>
    </source>
</evidence>
<keyword evidence="5 9" id="KW-0798">TonB box</keyword>
<keyword evidence="7 8" id="KW-0998">Cell outer membrane</keyword>
<comment type="similarity">
    <text evidence="8 9">Belongs to the TonB-dependent receptor family.</text>
</comment>
<feature type="signal peptide" evidence="10">
    <location>
        <begin position="1"/>
        <end position="18"/>
    </location>
</feature>
<dbReference type="AlphaFoldDB" id="A0A1T5D1Y3"/>
<feature type="domain" description="TonB-dependent receptor plug" evidence="12">
    <location>
        <begin position="46"/>
        <end position="169"/>
    </location>
</feature>
<dbReference type="OrthoDB" id="9768177at2"/>
<evidence type="ECO:0000256" key="3">
    <source>
        <dbReference type="ARBA" id="ARBA00022452"/>
    </source>
</evidence>
<dbReference type="InterPro" id="IPR000531">
    <property type="entry name" value="Beta-barrel_TonB"/>
</dbReference>
<dbReference type="EMBL" id="FUYZ01000001">
    <property type="protein sequence ID" value="SKB65702.1"/>
    <property type="molecule type" value="Genomic_DNA"/>
</dbReference>
<dbReference type="Pfam" id="PF00593">
    <property type="entry name" value="TonB_dep_Rec_b-barrel"/>
    <property type="match status" value="1"/>
</dbReference>
<dbReference type="RefSeq" id="WP_079665800.1">
    <property type="nucleotide sequence ID" value="NZ_FUYZ01000001.1"/>
</dbReference>
<evidence type="ECO:0000313" key="14">
    <source>
        <dbReference type="Proteomes" id="UP000191112"/>
    </source>
</evidence>
<comment type="subcellular location">
    <subcellularLocation>
        <location evidence="1 8">Cell outer membrane</location>
        <topology evidence="1 8">Multi-pass membrane protein</topology>
    </subcellularLocation>
</comment>